<dbReference type="PANTHER" id="PTHR43432">
    <property type="entry name" value="SLR0285 PROTEIN"/>
    <property type="match status" value="1"/>
</dbReference>
<evidence type="ECO:0000313" key="5">
    <source>
        <dbReference type="EMBL" id="KAF3887202.1"/>
    </source>
</evidence>
<dbReference type="SFLD" id="SFLDS00029">
    <property type="entry name" value="Radical_SAM"/>
    <property type="match status" value="1"/>
</dbReference>
<dbReference type="SUPFAM" id="SSF102114">
    <property type="entry name" value="Radical SAM enzymes"/>
    <property type="match status" value="1"/>
</dbReference>
<name>A0A0C1R0M2_9CYAN</name>
<reference evidence="6" key="1">
    <citation type="journal article" date="2015" name="Genome Announc.">
        <title>Draft Genome Sequence of Tolypothrix boutellei Strain VB521301.</title>
        <authorList>
            <person name="Chandrababunaidu M.M."/>
            <person name="Singh D."/>
            <person name="Sen D."/>
            <person name="Bhan S."/>
            <person name="Das S."/>
            <person name="Gupta A."/>
            <person name="Adhikary S.P."/>
            <person name="Tripathy S."/>
        </authorList>
    </citation>
    <scope>NUCLEOTIDE SEQUENCE</scope>
    <source>
        <strain evidence="6">VB521301</strain>
    </source>
</reference>
<evidence type="ECO:0000313" key="7">
    <source>
        <dbReference type="Proteomes" id="UP000029738"/>
    </source>
</evidence>
<dbReference type="GO" id="GO:0051536">
    <property type="term" value="F:iron-sulfur cluster binding"/>
    <property type="evidence" value="ECO:0007669"/>
    <property type="project" value="UniProtKB-KW"/>
</dbReference>
<dbReference type="PANTHER" id="PTHR43432:SF3">
    <property type="entry name" value="SLR0285 PROTEIN"/>
    <property type="match status" value="1"/>
</dbReference>
<keyword evidence="2" id="KW-0408">Iron</keyword>
<dbReference type="SMART" id="SM00729">
    <property type="entry name" value="Elp3"/>
    <property type="match status" value="1"/>
</dbReference>
<keyword evidence="7" id="KW-1185">Reference proteome</keyword>
<sequence>MPKPRYEGYCINNPTQLAKEKFGEINIYAQNAKSLLNKATGFIAAYDFTLNPYKGCQYGCSYCYAAAFSPNPEMRQSWGKWVIVKDNSVAILEKELEAWYRKNPNKPPSIYMSSVTDPYQPIESKYELTRRLLEVMLEYCPTLVIQTRSPMITRDIDILQRFKRLRINMSIPTGSESVRKDFEPRSPSIQARLNAVLKIHQNIDPLKGFVPKLSVTITPLLPTLPVDEDNFIAKLNIVDRVVIQDFHPSNSRSLVASTRLEAEEIKRKYAWWYENENVNYMRFKEKLVCQLPGVEIKEGKVGFGYE</sequence>
<protein>
    <submittedName>
        <fullName evidence="6">Radical SAM protein</fullName>
    </submittedName>
</protein>
<dbReference type="EMBL" id="JHEG02000048">
    <property type="protein sequence ID" value="KIE11149.1"/>
    <property type="molecule type" value="Genomic_DNA"/>
</dbReference>
<evidence type="ECO:0000256" key="2">
    <source>
        <dbReference type="ARBA" id="ARBA00023004"/>
    </source>
</evidence>
<comment type="caution">
    <text evidence="6">The sequence shown here is derived from an EMBL/GenBank/DDBJ whole genome shotgun (WGS) entry which is preliminary data.</text>
</comment>
<dbReference type="OrthoDB" id="9785699at2"/>
<gene>
    <name evidence="6" type="ORF">DA73_0222400</name>
    <name evidence="5" type="ORF">DA73_0400018200</name>
</gene>
<evidence type="ECO:0000256" key="3">
    <source>
        <dbReference type="ARBA" id="ARBA00023014"/>
    </source>
</evidence>
<dbReference type="InterPro" id="IPR040086">
    <property type="entry name" value="MJ0683-like"/>
</dbReference>
<proteinExistence type="predicted"/>
<dbReference type="Gene3D" id="3.80.30.30">
    <property type="match status" value="1"/>
</dbReference>
<evidence type="ECO:0000259" key="4">
    <source>
        <dbReference type="SMART" id="SM00729"/>
    </source>
</evidence>
<organism evidence="6">
    <name type="scientific">Tolypothrix bouteillei VB521301</name>
    <dbReference type="NCBI Taxonomy" id="1479485"/>
    <lineage>
        <taxon>Bacteria</taxon>
        <taxon>Bacillati</taxon>
        <taxon>Cyanobacteriota</taxon>
        <taxon>Cyanophyceae</taxon>
        <taxon>Nostocales</taxon>
        <taxon>Tolypothrichaceae</taxon>
        <taxon>Tolypothrix</taxon>
    </lineage>
</organism>
<dbReference type="GO" id="GO:0046872">
    <property type="term" value="F:metal ion binding"/>
    <property type="evidence" value="ECO:0007669"/>
    <property type="project" value="UniProtKB-KW"/>
</dbReference>
<dbReference type="Pfam" id="PF04055">
    <property type="entry name" value="Radical_SAM"/>
    <property type="match status" value="1"/>
</dbReference>
<dbReference type="GO" id="GO:0003824">
    <property type="term" value="F:catalytic activity"/>
    <property type="evidence" value="ECO:0007669"/>
    <property type="project" value="InterPro"/>
</dbReference>
<dbReference type="AlphaFoldDB" id="A0A0C1R0M2"/>
<dbReference type="InterPro" id="IPR007197">
    <property type="entry name" value="rSAM"/>
</dbReference>
<reference evidence="5" key="2">
    <citation type="submission" date="2019-11" db="EMBL/GenBank/DDBJ databases">
        <title>Improved Assembly of Tolypothrix boutellei genome.</title>
        <authorList>
            <person name="Sarangi A.N."/>
            <person name="Mukherjee M."/>
            <person name="Ghosh S."/>
            <person name="Singh D."/>
            <person name="Das A."/>
            <person name="Kant S."/>
            <person name="Prusty A."/>
            <person name="Tripathy S."/>
        </authorList>
    </citation>
    <scope>NUCLEOTIDE SEQUENCE</scope>
    <source>
        <strain evidence="5">VB521301</strain>
    </source>
</reference>
<keyword evidence="1" id="KW-0479">Metal-binding</keyword>
<feature type="domain" description="Elp3/MiaA/NifB-like radical SAM core" evidence="4">
    <location>
        <begin position="46"/>
        <end position="268"/>
    </location>
</feature>
<dbReference type="STRING" id="1479485.DA73_0222400"/>
<keyword evidence="3" id="KW-0411">Iron-sulfur</keyword>
<dbReference type="CDD" id="cd01335">
    <property type="entry name" value="Radical_SAM"/>
    <property type="match status" value="1"/>
</dbReference>
<dbReference type="InterPro" id="IPR006638">
    <property type="entry name" value="Elp3/MiaA/NifB-like_rSAM"/>
</dbReference>
<accession>A0A0C1R0M2</accession>
<evidence type="ECO:0000256" key="1">
    <source>
        <dbReference type="ARBA" id="ARBA00022723"/>
    </source>
</evidence>
<dbReference type="SFLD" id="SFLDG01084">
    <property type="entry name" value="Uncharacterised_Radical_SAM_Su"/>
    <property type="match status" value="1"/>
</dbReference>
<dbReference type="InterPro" id="IPR058240">
    <property type="entry name" value="rSAM_sf"/>
</dbReference>
<dbReference type="EMBL" id="JHEG04000001">
    <property type="protein sequence ID" value="KAF3887202.1"/>
    <property type="molecule type" value="Genomic_DNA"/>
</dbReference>
<dbReference type="Proteomes" id="UP000029738">
    <property type="component" value="Unassembled WGS sequence"/>
</dbReference>
<evidence type="ECO:0000313" key="6">
    <source>
        <dbReference type="EMBL" id="KIE11149.1"/>
    </source>
</evidence>
<dbReference type="RefSeq" id="WP_038085041.1">
    <property type="nucleotide sequence ID" value="NZ_JHEG04000001.1"/>
</dbReference>